<keyword evidence="1" id="KW-0812">Transmembrane</keyword>
<dbReference type="EMBL" id="JAATLI010000014">
    <property type="protein sequence ID" value="NJC20030.1"/>
    <property type="molecule type" value="Genomic_DNA"/>
</dbReference>
<gene>
    <name evidence="4" type="ORF">F1644_08475</name>
    <name evidence="3" type="ORF">GGR15_003673</name>
</gene>
<accession>A0A7X5YFM0</accession>
<evidence type="ECO:0000313" key="4">
    <source>
        <dbReference type="EMBL" id="WOF12299.1"/>
    </source>
</evidence>
<keyword evidence="1" id="KW-0472">Membrane</keyword>
<dbReference type="InterPro" id="IPR033803">
    <property type="entry name" value="CBD-like_Golvesin-Xly"/>
</dbReference>
<organism evidence="3 5">
    <name type="scientific">Butyricimonas paravirosa</name>
    <dbReference type="NCBI Taxonomy" id="1472417"/>
    <lineage>
        <taxon>Bacteria</taxon>
        <taxon>Pseudomonadati</taxon>
        <taxon>Bacteroidota</taxon>
        <taxon>Bacteroidia</taxon>
        <taxon>Bacteroidales</taxon>
        <taxon>Odoribacteraceae</taxon>
        <taxon>Butyricimonas</taxon>
    </lineage>
</organism>
<evidence type="ECO:0000259" key="2">
    <source>
        <dbReference type="Pfam" id="PF25275"/>
    </source>
</evidence>
<proteinExistence type="predicted"/>
<feature type="transmembrane region" description="Helical" evidence="1">
    <location>
        <begin position="12"/>
        <end position="35"/>
    </location>
</feature>
<feature type="transmembrane region" description="Helical" evidence="1">
    <location>
        <begin position="225"/>
        <end position="243"/>
    </location>
</feature>
<name>A0A7X5YFM0_9BACT</name>
<evidence type="ECO:0000313" key="6">
    <source>
        <dbReference type="Proteomes" id="UP001302374"/>
    </source>
</evidence>
<keyword evidence="6" id="KW-1185">Reference proteome</keyword>
<sequence length="1084" mass="124187">MKRIFRNNIFRLFILFSVVGVITMQYTWINLTMLHLPHIRLYDCWIPWSYKGLPFAMPFMNAFLFNFVQVVFVIFICSNDLCVRSRETVEALYVRPVSNVKIVMGRNAGKLVAVTLLNFLSMGGALFFNILYSGYAFNGSLYLFYWLTLTFPTLVFILGLSNWLGQVVKHQGLFILLVLSIVGAGILFLATRLEGFLDPFAREIPNVFSDITGHAGIVNYLLQRITIFLIGIVFIFLTVGFYPRLDNSVNTRKKTGVLVGGLLLVLMIPVVTFINRHDARWEQQAFCKSLQDRYGGVLVDHVVSQRIVLQEETHGFHAESWMRITRLTSSDSSLVLFLNPGLEVDALEQDGIPVTYSRTGQVLVTDLHLVEKDTVNLHVTYHGHIDGSVVCSDLPRESRGRELSKRLGGMYRSGTRTVLDLENYKSYSPASLWYPTCVIPSTSFLQVKDFTCYSLTVRHREGATVISQGIPEELKNDETIFHHAHALPGINLCIGNYNCRTIRVDSIRYNVYYFPGHEYFFERFGKVDDNVLVERIREIKQDIEYHKGNLSGAVVWGGEKRDRKYDRVERYPYEWLYLVETPISLYFFLGDQGEGERESCGLVSLPENLLTSFFWGYEEQECREDDSDLVFCSFLGDQECGLLASGPCSVSSALRGNTCFIASGKYPFIHETMSRVCKDIESLLTFTLDDNRKVNVINYLSKHSLQNAIESKLPSSLLNDIFIMKTAELKALIALQVDLNEFEMFYRDFLLRHLFEEVQLSAFEQEVKDSLGLELAPILEKWYKSDRLASFVVKECKVCAIYHDIFYSFKIFNQGEGDGVIITGDNQAWHIEAGAAVEIMSRKRMRRPDYLFMPLACNLPDVLSLKRDNTLPYLDTLAKTIEMDPREFALDSTEIIVDNEDPGFRIVKNDLLEKIFPFKNKGTGKKYGSVSRSGRWELLIDKKYFGNPIKSALVIGIGEGKHRVEWHTSLPDDGEYEVLYYYFPGKEYHSNKFADKESRSHEFVDNKRYFIVDDGVFEHKLEVELDPDGGEWISLGVFHFPKGRDVKVVLSDEGDINRYVRYAYLGLSSPKVVADAVKWKKCDK</sequence>
<dbReference type="RefSeq" id="WP_147344499.1">
    <property type="nucleotide sequence ID" value="NZ_BMPA01000013.1"/>
</dbReference>
<feature type="domain" description="Golvesin/Xly CBD-like" evidence="2">
    <location>
        <begin position="928"/>
        <end position="1060"/>
    </location>
</feature>
<keyword evidence="1" id="KW-1133">Transmembrane helix</keyword>
<evidence type="ECO:0000313" key="5">
    <source>
        <dbReference type="Proteomes" id="UP000576368"/>
    </source>
</evidence>
<dbReference type="Proteomes" id="UP001302374">
    <property type="component" value="Chromosome"/>
</dbReference>
<feature type="transmembrane region" description="Helical" evidence="1">
    <location>
        <begin position="144"/>
        <end position="165"/>
    </location>
</feature>
<dbReference type="AlphaFoldDB" id="A0A7X5YFM0"/>
<evidence type="ECO:0000256" key="1">
    <source>
        <dbReference type="SAM" id="Phobius"/>
    </source>
</evidence>
<dbReference type="Pfam" id="PF25275">
    <property type="entry name" value="Golvesin_C"/>
    <property type="match status" value="1"/>
</dbReference>
<dbReference type="Proteomes" id="UP000576368">
    <property type="component" value="Unassembled WGS sequence"/>
</dbReference>
<dbReference type="GeneID" id="86891321"/>
<feature type="transmembrane region" description="Helical" evidence="1">
    <location>
        <begin position="111"/>
        <end position="132"/>
    </location>
</feature>
<dbReference type="EMBL" id="CP043839">
    <property type="protein sequence ID" value="WOF12299.1"/>
    <property type="molecule type" value="Genomic_DNA"/>
</dbReference>
<reference evidence="3 5" key="2">
    <citation type="submission" date="2020-03" db="EMBL/GenBank/DDBJ databases">
        <title>Genomic Encyclopedia of Type Strains, Phase IV (KMG-IV): sequencing the most valuable type-strain genomes for metagenomic binning, comparative biology and taxonomic classification.</title>
        <authorList>
            <person name="Goeker M."/>
        </authorList>
    </citation>
    <scope>NUCLEOTIDE SEQUENCE [LARGE SCALE GENOMIC DNA]</scope>
    <source>
        <strain evidence="3 5">DSM 105722</strain>
    </source>
</reference>
<feature type="transmembrane region" description="Helical" evidence="1">
    <location>
        <begin position="172"/>
        <end position="190"/>
    </location>
</feature>
<protein>
    <recommendedName>
        <fullName evidence="2">Golvesin/Xly CBD-like domain-containing protein</fullName>
    </recommendedName>
</protein>
<feature type="transmembrane region" description="Helical" evidence="1">
    <location>
        <begin position="55"/>
        <end position="77"/>
    </location>
</feature>
<evidence type="ECO:0000313" key="3">
    <source>
        <dbReference type="EMBL" id="NJC20030.1"/>
    </source>
</evidence>
<reference evidence="4 6" key="1">
    <citation type="submission" date="2019-09" db="EMBL/GenBank/DDBJ databases">
        <title>Butyricimonas paravirosa DSM 105722 (=214-4 = JCM 18677 = CCUG 65563).</title>
        <authorList>
            <person name="Le Roy T."/>
            <person name="Cani P.D."/>
        </authorList>
    </citation>
    <scope>NUCLEOTIDE SEQUENCE [LARGE SCALE GENOMIC DNA]</scope>
    <source>
        <strain evidence="4 6">DSM 105722</strain>
    </source>
</reference>
<feature type="transmembrane region" description="Helical" evidence="1">
    <location>
        <begin position="255"/>
        <end position="274"/>
    </location>
</feature>